<name>A0A8D9C967_9VIRU</name>
<dbReference type="EMBL" id="OU342829">
    <property type="protein sequence ID" value="CAG7580898.1"/>
    <property type="molecule type" value="Genomic_DNA"/>
</dbReference>
<reference evidence="1" key="1">
    <citation type="submission" date="2021-06" db="EMBL/GenBank/DDBJ databases">
        <authorList>
            <person name="Gannon L."/>
            <person name="Redgwell R T."/>
            <person name="Michniewski S."/>
            <person name="Harrison D C."/>
            <person name="Millard A."/>
        </authorList>
    </citation>
    <scope>NUCLEOTIDE SEQUENCE</scope>
</reference>
<evidence type="ECO:0000313" key="1">
    <source>
        <dbReference type="EMBL" id="CAG7580898.1"/>
    </source>
</evidence>
<proteinExistence type="predicted"/>
<gene>
    <name evidence="1" type="primary">269</name>
    <name evidence="1" type="ORF">SLAVMIC_00594</name>
</gene>
<accession>A0A8D9C967</accession>
<sequence>MPSPLGLVRQGSGFSVSSSNGRYNSIFNGNKYYYRPASANDQNISAQSSVPHGGTNQGTGDLYNITTNSIIDYTANYSAMTLKPQDFAYLKDFGVYPNNRLVVCRRFKSPVEDDLTSTQQKPISTLITWFKGEKSPLKVSFGERWENGQGNLIGLLDKMFGTDKIGGGLSALDSFFQKSVPLPGFSEGLQFQLLKEMGMSDASLNNVPSGNPNLIQESKKRSLVGDGGGSGLDTDISIDFETIYEQKFIGSNDPTLVYLDIINNVLRFGSSESNFYLNGAGGDFLREFFDKFRKGQWLEALSMVLEKVIKVLASVTDQIFETIDDIADGANGGLSSDGFTDTISTMLTGALSKISGAVISKFRVELGGVISSLTGGASTPWHVTIGNPKSPMFSSGDMLCKKVTLELGDVLAFNDLPSTIKINFTLENARSMGIQEIFGKFNTGKGRSYVNLDKTALETPVNPQEVTDKQLQDTQTNLETDFVTTQENNQTQANQDEIDQIGLN</sequence>
<protein>
    <submittedName>
        <fullName evidence="1">Gp269</fullName>
    </submittedName>
</protein>
<organism evidence="1">
    <name type="scientific">uncultured marine phage</name>
    <dbReference type="NCBI Taxonomy" id="707152"/>
    <lineage>
        <taxon>Viruses</taxon>
        <taxon>environmental samples</taxon>
    </lineage>
</organism>